<proteinExistence type="predicted"/>
<feature type="transmembrane region" description="Helical" evidence="1">
    <location>
        <begin position="41"/>
        <end position="59"/>
    </location>
</feature>
<keyword evidence="1" id="KW-0472">Membrane</keyword>
<dbReference type="Proteomes" id="UP000236000">
    <property type="component" value="Unassembled WGS sequence"/>
</dbReference>
<accession>A0A2N8HD41</accession>
<evidence type="ECO:0000256" key="1">
    <source>
        <dbReference type="SAM" id="Phobius"/>
    </source>
</evidence>
<name>A0A2N8HD41_9BACT</name>
<reference evidence="2 3" key="1">
    <citation type="journal article" date="2017" name="BMC Genomics">
        <title>Genome sequencing of 39 Akkermansia muciniphila isolates reveals its population structure, genomic and functional diverisity, and global distribution in mammalian gut microbiotas.</title>
        <authorList>
            <person name="Guo X."/>
            <person name="Li S."/>
            <person name="Zhang J."/>
            <person name="Wu F."/>
            <person name="Li X."/>
            <person name="Wu D."/>
            <person name="Zhang M."/>
            <person name="Ou Z."/>
            <person name="Jie Z."/>
            <person name="Yan Q."/>
            <person name="Li P."/>
            <person name="Yi J."/>
            <person name="Peng Y."/>
        </authorList>
    </citation>
    <scope>NUCLEOTIDE SEQUENCE [LARGE SCALE GENOMIC DNA]</scope>
    <source>
        <strain evidence="2 3">GP24</strain>
    </source>
</reference>
<evidence type="ECO:0000313" key="2">
    <source>
        <dbReference type="EMBL" id="PNC17768.1"/>
    </source>
</evidence>
<evidence type="ECO:0000313" key="3">
    <source>
        <dbReference type="Proteomes" id="UP000236000"/>
    </source>
</evidence>
<protein>
    <submittedName>
        <fullName evidence="2">Uncharacterized protein</fullName>
    </submittedName>
</protein>
<keyword evidence="1" id="KW-1133">Transmembrane helix</keyword>
<dbReference type="OrthoDB" id="200213at2"/>
<dbReference type="RefSeq" id="WP_102714485.1">
    <property type="nucleotide sequence ID" value="NZ_PJKA01000012.1"/>
</dbReference>
<comment type="caution">
    <text evidence="2">The sequence shown here is derived from an EMBL/GenBank/DDBJ whole genome shotgun (WGS) entry which is preliminary data.</text>
</comment>
<keyword evidence="1" id="KW-0812">Transmembrane</keyword>
<dbReference type="EMBL" id="PJKA01000012">
    <property type="protein sequence ID" value="PNC17768.1"/>
    <property type="molecule type" value="Genomic_DNA"/>
</dbReference>
<feature type="transmembrane region" description="Helical" evidence="1">
    <location>
        <begin position="12"/>
        <end position="35"/>
    </location>
</feature>
<feature type="transmembrane region" description="Helical" evidence="1">
    <location>
        <begin position="79"/>
        <end position="99"/>
    </location>
</feature>
<sequence length="162" mass="17028">MNHAAASAPPQRGLLLVKSAGILVAATPLCAWKYWNSIPSAALLAPLFFTALLAGTIWAMKKNVRETLRPVLPALRLTLVAGLAFTAVILLSQSAFTWLPEVLAGTGVMPPAWIIPLGHLNLLVSLCALLLLTLATACACLLCTGKRGIRPVAGKTQPESRG</sequence>
<feature type="transmembrane region" description="Helical" evidence="1">
    <location>
        <begin position="119"/>
        <end position="142"/>
    </location>
</feature>
<gene>
    <name evidence="2" type="ORF">CXU22_08475</name>
</gene>
<dbReference type="AlphaFoldDB" id="A0A2N8HD41"/>
<organism evidence="2 3">
    <name type="scientific">Akkermansia muciniphila</name>
    <dbReference type="NCBI Taxonomy" id="239935"/>
    <lineage>
        <taxon>Bacteria</taxon>
        <taxon>Pseudomonadati</taxon>
        <taxon>Verrucomicrobiota</taxon>
        <taxon>Verrucomicrobiia</taxon>
        <taxon>Verrucomicrobiales</taxon>
        <taxon>Akkermansiaceae</taxon>
        <taxon>Akkermansia</taxon>
    </lineage>
</organism>